<gene>
    <name evidence="1" type="ORF">QAD02_013237</name>
</gene>
<keyword evidence="2" id="KW-1185">Reference proteome</keyword>
<name>A0ACC2P223_9HYME</name>
<reference evidence="1" key="1">
    <citation type="submission" date="2023-04" db="EMBL/GenBank/DDBJ databases">
        <title>A chromosome-level genome assembly of the parasitoid wasp Eretmocerus hayati.</title>
        <authorList>
            <person name="Zhong Y."/>
            <person name="Liu S."/>
            <person name="Liu Y."/>
        </authorList>
    </citation>
    <scope>NUCLEOTIDE SEQUENCE</scope>
    <source>
        <strain evidence="1">ZJU_SS_LIU_2023</strain>
    </source>
</reference>
<evidence type="ECO:0000313" key="1">
    <source>
        <dbReference type="EMBL" id="KAJ8677450.1"/>
    </source>
</evidence>
<evidence type="ECO:0000313" key="2">
    <source>
        <dbReference type="Proteomes" id="UP001239111"/>
    </source>
</evidence>
<comment type="caution">
    <text evidence="1">The sequence shown here is derived from an EMBL/GenBank/DDBJ whole genome shotgun (WGS) entry which is preliminary data.</text>
</comment>
<protein>
    <submittedName>
        <fullName evidence="1">Uncharacterized protein</fullName>
    </submittedName>
</protein>
<proteinExistence type="predicted"/>
<accession>A0ACC2P223</accession>
<organism evidence="1 2">
    <name type="scientific">Eretmocerus hayati</name>
    <dbReference type="NCBI Taxonomy" id="131215"/>
    <lineage>
        <taxon>Eukaryota</taxon>
        <taxon>Metazoa</taxon>
        <taxon>Ecdysozoa</taxon>
        <taxon>Arthropoda</taxon>
        <taxon>Hexapoda</taxon>
        <taxon>Insecta</taxon>
        <taxon>Pterygota</taxon>
        <taxon>Neoptera</taxon>
        <taxon>Endopterygota</taxon>
        <taxon>Hymenoptera</taxon>
        <taxon>Apocrita</taxon>
        <taxon>Proctotrupomorpha</taxon>
        <taxon>Chalcidoidea</taxon>
        <taxon>Aphelinidae</taxon>
        <taxon>Aphelininae</taxon>
        <taxon>Eretmocerus</taxon>
    </lineage>
</organism>
<dbReference type="Proteomes" id="UP001239111">
    <property type="component" value="Chromosome 2"/>
</dbReference>
<sequence length="375" mass="42144">MPGIAPRVQTAPPRCLRRAASTCDAWAAAEAAMMTLAAAGPLEYPEYKSRALAELLRFGAKRRTNASRKKSNPYPLPEQSRFTDYHDKLELDADNHQNYPLELDAAGRKWAIEMLHSSSDDGVKCQVMEKIVQMIIGDSFQRDTLPTFTRDLSEYFIGQDGSRIFPSCDVTEETLMDSISTPVFVVFRNQYQLYKNRDSRAELLMEFLIGALATAPQIGYLFLYFLEIWVGRDGNQGNGMSIRATIGIPGVYKCCADSTAQENSIYESDNEIEFENKDMQGLSRMMSSKFSEINSKLRALDEKISIQQDTTTNQVNEIDARLKVLEEAQPANNIEVINSEIVQRMRRTANVVLFGVTEQAENPNDNSNDASVAIR</sequence>
<dbReference type="EMBL" id="CM056742">
    <property type="protein sequence ID" value="KAJ8677450.1"/>
    <property type="molecule type" value="Genomic_DNA"/>
</dbReference>